<dbReference type="PANTHER" id="PTHR38600:SF1">
    <property type="entry name" value="TRANSCRIPTIONAL REGULATORY PROTEIN"/>
    <property type="match status" value="1"/>
</dbReference>
<dbReference type="Proteomes" id="UP000186883">
    <property type="component" value="Unassembled WGS sequence"/>
</dbReference>
<feature type="domain" description="HTH arsR-type" evidence="1">
    <location>
        <begin position="14"/>
        <end position="91"/>
    </location>
</feature>
<dbReference type="InterPro" id="IPR011991">
    <property type="entry name" value="ArsR-like_HTH"/>
</dbReference>
<gene>
    <name evidence="3" type="ORF">ATP06_0229035</name>
    <name evidence="2" type="ORF">AVL48_28935</name>
</gene>
<evidence type="ECO:0000313" key="2">
    <source>
        <dbReference type="EMBL" id="KZB86201.1"/>
    </source>
</evidence>
<dbReference type="RefSeq" id="WP_061982443.1">
    <property type="nucleotide sequence ID" value="NZ_FOPQ01000006.1"/>
</dbReference>
<comment type="caution">
    <text evidence="2">The sequence shown here is derived from an EMBL/GenBank/DDBJ whole genome shotgun (WGS) entry which is preliminary data.</text>
</comment>
<accession>A0A154MPG5</accession>
<dbReference type="InterPro" id="IPR001845">
    <property type="entry name" value="HTH_ArsR_DNA-bd_dom"/>
</dbReference>
<evidence type="ECO:0000313" key="5">
    <source>
        <dbReference type="Proteomes" id="UP000186883"/>
    </source>
</evidence>
<organism evidence="2 4">
    <name type="scientific">Amycolatopsis regifaucium</name>
    <dbReference type="NCBI Taxonomy" id="546365"/>
    <lineage>
        <taxon>Bacteria</taxon>
        <taxon>Bacillati</taxon>
        <taxon>Actinomycetota</taxon>
        <taxon>Actinomycetes</taxon>
        <taxon>Pseudonocardiales</taxon>
        <taxon>Pseudonocardiaceae</taxon>
        <taxon>Amycolatopsis</taxon>
    </lineage>
</organism>
<reference evidence="2 4" key="1">
    <citation type="submission" date="2015-12" db="EMBL/GenBank/DDBJ databases">
        <title>Amycolatopsis regifaucium genome sequencing and assembly.</title>
        <authorList>
            <person name="Mayilraj S."/>
        </authorList>
    </citation>
    <scope>NUCLEOTIDE SEQUENCE [LARGE SCALE GENOMIC DNA]</scope>
    <source>
        <strain evidence="2 4">GY080</strain>
    </source>
</reference>
<name>A0A154MPG5_9PSEU</name>
<dbReference type="AlphaFoldDB" id="A0A154MPG5"/>
<dbReference type="Pfam" id="PF12840">
    <property type="entry name" value="HTH_20"/>
    <property type="match status" value="1"/>
</dbReference>
<dbReference type="InterPro" id="IPR036390">
    <property type="entry name" value="WH_DNA-bd_sf"/>
</dbReference>
<dbReference type="PANTHER" id="PTHR38600">
    <property type="entry name" value="TRANSCRIPTIONAL REGULATORY PROTEIN"/>
    <property type="match status" value="1"/>
</dbReference>
<dbReference type="Proteomes" id="UP000076321">
    <property type="component" value="Unassembled WGS sequence"/>
</dbReference>
<dbReference type="CDD" id="cd00090">
    <property type="entry name" value="HTH_ARSR"/>
    <property type="match status" value="1"/>
</dbReference>
<dbReference type="Gene3D" id="1.10.10.10">
    <property type="entry name" value="Winged helix-like DNA-binding domain superfamily/Winged helix DNA-binding domain"/>
    <property type="match status" value="1"/>
</dbReference>
<dbReference type="GO" id="GO:0003700">
    <property type="term" value="F:DNA-binding transcription factor activity"/>
    <property type="evidence" value="ECO:0007669"/>
    <property type="project" value="InterPro"/>
</dbReference>
<dbReference type="SUPFAM" id="SSF46785">
    <property type="entry name" value="Winged helix' DNA-binding domain"/>
    <property type="match status" value="1"/>
</dbReference>
<proteinExistence type="predicted"/>
<sequence>MTGPPPPEEITDPAVLKAVMHPLRRRIMESLGRGPATATKLAKELGESSGATSYHLRELAKYNFVEEAPELAHGKERWWRARSRDIRWPRHSQQSEEMRAVFDEVQRAAFTEDLEQMARFLERRGELGEWGDALVFSRGAVHVNIEELKQFWEEYLELLRRYWRAEPGPGTRKVFVRWTAFPDPDGEVREEGQKGN</sequence>
<reference evidence="3 5" key="2">
    <citation type="submission" date="2016-11" db="EMBL/GenBank/DDBJ databases">
        <title>Genome sequencing of Amycolatopsis regifaucium.</title>
        <authorList>
            <person name="Mayilraj S."/>
            <person name="Kaur N."/>
        </authorList>
    </citation>
    <scope>NUCLEOTIDE SEQUENCE [LARGE SCALE GENOMIC DNA]</scope>
    <source>
        <strain evidence="3 5">GY080</strain>
    </source>
</reference>
<dbReference type="EMBL" id="LOBU02000019">
    <property type="protein sequence ID" value="OKA05091.1"/>
    <property type="molecule type" value="Genomic_DNA"/>
</dbReference>
<evidence type="ECO:0000313" key="3">
    <source>
        <dbReference type="EMBL" id="OKA05091.1"/>
    </source>
</evidence>
<dbReference type="OrthoDB" id="7945987at2"/>
<dbReference type="InterPro" id="IPR036388">
    <property type="entry name" value="WH-like_DNA-bd_sf"/>
</dbReference>
<dbReference type="Gene3D" id="6.10.140.2180">
    <property type="match status" value="1"/>
</dbReference>
<dbReference type="SMART" id="SM00418">
    <property type="entry name" value="HTH_ARSR"/>
    <property type="match status" value="1"/>
</dbReference>
<evidence type="ECO:0000313" key="4">
    <source>
        <dbReference type="Proteomes" id="UP000076321"/>
    </source>
</evidence>
<evidence type="ECO:0000259" key="1">
    <source>
        <dbReference type="SMART" id="SM00418"/>
    </source>
</evidence>
<keyword evidence="5" id="KW-1185">Reference proteome</keyword>
<protein>
    <submittedName>
        <fullName evidence="2 3">Transcriptional regulator</fullName>
    </submittedName>
</protein>
<dbReference type="EMBL" id="LQCI01000009">
    <property type="protein sequence ID" value="KZB86201.1"/>
    <property type="molecule type" value="Genomic_DNA"/>
</dbReference>